<dbReference type="EMBL" id="FRCS01000030">
    <property type="protein sequence ID" value="SHN47903.1"/>
    <property type="molecule type" value="Genomic_DNA"/>
</dbReference>
<reference evidence="1 2" key="1">
    <citation type="submission" date="2016-11" db="EMBL/GenBank/DDBJ databases">
        <authorList>
            <person name="Jaros S."/>
            <person name="Januszkiewicz K."/>
            <person name="Wedrychowicz H."/>
        </authorList>
    </citation>
    <scope>NUCLEOTIDE SEQUENCE [LARGE SCALE GENOMIC DNA]</scope>
    <source>
        <strain evidence="1 2">DSM 46144</strain>
    </source>
</reference>
<gene>
    <name evidence="1" type="ORF">SAMN05443668_1306</name>
</gene>
<name>A0A1M7RNL9_9ACTN</name>
<dbReference type="STRING" id="134849.SAMN05443668_1306"/>
<protein>
    <submittedName>
        <fullName evidence="1">Coenzyme PQQ synthesis protein D (PqqD)</fullName>
    </submittedName>
</protein>
<dbReference type="InterPro" id="IPR008792">
    <property type="entry name" value="PQQD"/>
</dbReference>
<dbReference type="InterPro" id="IPR041881">
    <property type="entry name" value="PqqD_sf"/>
</dbReference>
<dbReference type="Pfam" id="PF05402">
    <property type="entry name" value="PqqD"/>
    <property type="match status" value="1"/>
</dbReference>
<dbReference type="Gene3D" id="1.10.10.1150">
    <property type="entry name" value="Coenzyme PQQ synthesis protein D (PqqD)"/>
    <property type="match status" value="1"/>
</dbReference>
<evidence type="ECO:0000313" key="1">
    <source>
        <dbReference type="EMBL" id="SHN47903.1"/>
    </source>
</evidence>
<sequence length="85" mass="8976">MSLTLADSVSLTPTDDGMVLLDERTGRYFQLNDTGATILLMLTSGVAEDLVAVELRKRFGVGADTADQDVVTFTAALRSAGLVTP</sequence>
<dbReference type="OrthoDB" id="5195143at2"/>
<dbReference type="NCBIfam" id="NF033530">
    <property type="entry name" value="lasso_PqqD_Strm"/>
    <property type="match status" value="1"/>
</dbReference>
<dbReference type="RefSeq" id="WP_073266211.1">
    <property type="nucleotide sequence ID" value="NZ_FRCS01000030.1"/>
</dbReference>
<accession>A0A1M7RNL9</accession>
<keyword evidence="2" id="KW-1185">Reference proteome</keyword>
<dbReference type="Proteomes" id="UP000184440">
    <property type="component" value="Unassembled WGS sequence"/>
</dbReference>
<organism evidence="1 2">
    <name type="scientific">Cryptosporangium aurantiacum</name>
    <dbReference type="NCBI Taxonomy" id="134849"/>
    <lineage>
        <taxon>Bacteria</taxon>
        <taxon>Bacillati</taxon>
        <taxon>Actinomycetota</taxon>
        <taxon>Actinomycetes</taxon>
        <taxon>Cryptosporangiales</taxon>
        <taxon>Cryptosporangiaceae</taxon>
        <taxon>Cryptosporangium</taxon>
    </lineage>
</organism>
<dbReference type="AlphaFoldDB" id="A0A1M7RNL9"/>
<proteinExistence type="predicted"/>
<evidence type="ECO:0000313" key="2">
    <source>
        <dbReference type="Proteomes" id="UP000184440"/>
    </source>
</evidence>